<comment type="caution">
    <text evidence="1">The sequence shown here is derived from an EMBL/GenBank/DDBJ whole genome shotgun (WGS) entry which is preliminary data.</text>
</comment>
<organism evidence="1 2">
    <name type="scientific">Laceyella tengchongensis</name>
    <dbReference type="NCBI Taxonomy" id="574699"/>
    <lineage>
        <taxon>Bacteria</taxon>
        <taxon>Bacillati</taxon>
        <taxon>Bacillota</taxon>
        <taxon>Bacilli</taxon>
        <taxon>Bacillales</taxon>
        <taxon>Thermoactinomycetaceae</taxon>
        <taxon>Laceyella</taxon>
    </lineage>
</organism>
<gene>
    <name evidence="1" type="ORF">SAMN06265361_103478</name>
</gene>
<accession>A0AA45WPI3</accession>
<proteinExistence type="predicted"/>
<keyword evidence="2" id="KW-1185">Reference proteome</keyword>
<dbReference type="EMBL" id="FXTU01000003">
    <property type="protein sequence ID" value="SMP21055.1"/>
    <property type="molecule type" value="Genomic_DNA"/>
</dbReference>
<name>A0AA45WPI3_9BACL</name>
<evidence type="ECO:0000313" key="2">
    <source>
        <dbReference type="Proteomes" id="UP001157946"/>
    </source>
</evidence>
<sequence>MIVIFSCHSKGSEETVEGLLVRLCDKLQIPVEYNLAELMMVLRRKGLVQRKEIEMMSTTQIKRMNG</sequence>
<dbReference type="Proteomes" id="UP001157946">
    <property type="component" value="Unassembled WGS sequence"/>
</dbReference>
<evidence type="ECO:0000313" key="1">
    <source>
        <dbReference type="EMBL" id="SMP21055.1"/>
    </source>
</evidence>
<dbReference type="AlphaFoldDB" id="A0AA45WPI3"/>
<protein>
    <submittedName>
        <fullName evidence="1">Uncharacterized protein</fullName>
    </submittedName>
</protein>
<reference evidence="1" key="1">
    <citation type="submission" date="2017-05" db="EMBL/GenBank/DDBJ databases">
        <authorList>
            <person name="Varghese N."/>
            <person name="Submissions S."/>
        </authorList>
    </citation>
    <scope>NUCLEOTIDE SEQUENCE</scope>
    <source>
        <strain evidence="1">DSM 45262</strain>
    </source>
</reference>